<proteinExistence type="predicted"/>
<dbReference type="Proteomes" id="UP000241769">
    <property type="component" value="Unassembled WGS sequence"/>
</dbReference>
<dbReference type="GO" id="GO:0005886">
    <property type="term" value="C:plasma membrane"/>
    <property type="evidence" value="ECO:0007669"/>
    <property type="project" value="TreeGrafter"/>
</dbReference>
<comment type="subcellular location">
    <subcellularLocation>
        <location evidence="1">Membrane</location>
        <topology evidence="1">Multi-pass membrane protein</topology>
    </subcellularLocation>
</comment>
<evidence type="ECO:0000313" key="10">
    <source>
        <dbReference type="Proteomes" id="UP000241769"/>
    </source>
</evidence>
<dbReference type="AlphaFoldDB" id="A0A2P6NR40"/>
<evidence type="ECO:0000256" key="2">
    <source>
        <dbReference type="ARBA" id="ARBA00022692"/>
    </source>
</evidence>
<keyword evidence="5 7" id="KW-0472">Membrane</keyword>
<feature type="transmembrane region" description="Helical" evidence="7">
    <location>
        <begin position="298"/>
        <end position="321"/>
    </location>
</feature>
<organism evidence="9 10">
    <name type="scientific">Planoprotostelium fungivorum</name>
    <dbReference type="NCBI Taxonomy" id="1890364"/>
    <lineage>
        <taxon>Eukaryota</taxon>
        <taxon>Amoebozoa</taxon>
        <taxon>Evosea</taxon>
        <taxon>Variosea</taxon>
        <taxon>Cavosteliida</taxon>
        <taxon>Cavosteliaceae</taxon>
        <taxon>Planoprotostelium</taxon>
    </lineage>
</organism>
<feature type="transmembrane region" description="Helical" evidence="7">
    <location>
        <begin position="213"/>
        <end position="232"/>
    </location>
</feature>
<dbReference type="InterPro" id="IPR050369">
    <property type="entry name" value="RBOH/FRE"/>
</dbReference>
<dbReference type="Gene3D" id="3.40.50.80">
    <property type="entry name" value="Nucleotide-binding domain of ferredoxin-NADP reductase (FNR) module"/>
    <property type="match status" value="1"/>
</dbReference>
<dbReference type="EMBL" id="MDYQ01000031">
    <property type="protein sequence ID" value="PRP86424.1"/>
    <property type="molecule type" value="Genomic_DNA"/>
</dbReference>
<feature type="transmembrane region" description="Helical" evidence="7">
    <location>
        <begin position="244"/>
        <end position="262"/>
    </location>
</feature>
<feature type="region of interest" description="Disordered" evidence="6">
    <location>
        <begin position="19"/>
        <end position="47"/>
    </location>
</feature>
<feature type="transmembrane region" description="Helical" evidence="7">
    <location>
        <begin position="135"/>
        <end position="158"/>
    </location>
</feature>
<protein>
    <submittedName>
        <fullName evidence="9">Ferric reduction oxidase 8</fullName>
    </submittedName>
</protein>
<feature type="transmembrane region" description="Helical" evidence="7">
    <location>
        <begin position="178"/>
        <end position="201"/>
    </location>
</feature>
<dbReference type="Pfam" id="PF01794">
    <property type="entry name" value="Ferric_reduct"/>
    <property type="match status" value="1"/>
</dbReference>
<dbReference type="CDD" id="cd06186">
    <property type="entry name" value="NOX_Duox_like_FAD_NADP"/>
    <property type="match status" value="1"/>
</dbReference>
<name>A0A2P6NR40_9EUKA</name>
<gene>
    <name evidence="9" type="ORF">PROFUN_05343</name>
</gene>
<accession>A0A2P6NR40</accession>
<dbReference type="GO" id="GO:0000293">
    <property type="term" value="F:ferric-chelate reductase activity"/>
    <property type="evidence" value="ECO:0007669"/>
    <property type="project" value="TreeGrafter"/>
</dbReference>
<dbReference type="InterPro" id="IPR013130">
    <property type="entry name" value="Fe3_Rdtase_TM_dom"/>
</dbReference>
<dbReference type="InterPro" id="IPR039261">
    <property type="entry name" value="FNR_nucleotide-bd"/>
</dbReference>
<dbReference type="PANTHER" id="PTHR11972">
    <property type="entry name" value="NADPH OXIDASE"/>
    <property type="match status" value="1"/>
</dbReference>
<feature type="domain" description="Ferric oxidoreductase" evidence="8">
    <location>
        <begin position="181"/>
        <end position="289"/>
    </location>
</feature>
<dbReference type="InParanoid" id="A0A2P6NR40"/>
<evidence type="ECO:0000256" key="5">
    <source>
        <dbReference type="ARBA" id="ARBA00023136"/>
    </source>
</evidence>
<keyword evidence="3 7" id="KW-1133">Transmembrane helix</keyword>
<evidence type="ECO:0000256" key="3">
    <source>
        <dbReference type="ARBA" id="ARBA00022989"/>
    </source>
</evidence>
<dbReference type="GO" id="GO:0033215">
    <property type="term" value="P:reductive iron assimilation"/>
    <property type="evidence" value="ECO:0007669"/>
    <property type="project" value="TreeGrafter"/>
</dbReference>
<evidence type="ECO:0000313" key="9">
    <source>
        <dbReference type="EMBL" id="PRP86424.1"/>
    </source>
</evidence>
<evidence type="ECO:0000256" key="7">
    <source>
        <dbReference type="SAM" id="Phobius"/>
    </source>
</evidence>
<evidence type="ECO:0000256" key="6">
    <source>
        <dbReference type="SAM" id="MobiDB-lite"/>
    </source>
</evidence>
<evidence type="ECO:0000259" key="8">
    <source>
        <dbReference type="Pfam" id="PF01794"/>
    </source>
</evidence>
<sequence>MEDTGTYVVEYKSIKCRPPGKGCSTEEDGRGHTSRRRHPPSNADEMNDVHLNPLESCSLLLLIITLFGLAIYTLYLWLWVLVEALRAGLEVNVLQMAVLKNPDGIFQSSGTTNRTVTVTPVMKGHKYLNRLRGYLMWRVPATMLTLDFIIGCIIYATINVVTVIISGETVMRGSASLLSINCFFSSVLAMRNTPLYVLFGWSHDRLAHWHKAMGSWMFVLLATHLGSSLRYIQMNSNIFDAFHVPSYAFGFVSLISMLLLVMIRPSIRQYGRSVLSHLHRMFFVSFVVFGSLHHHKFGYWAIGCGAAFIIDHTIRLAMWAWKRKIIDMRLRGGGLDRVIAFRFPSGRWRNFKPGARVYVNIPGVSTWSWSQVQMVTSAPCDSQCEIVMKVRTDDDEHLVERIIKGYAPNHIRMEGPYGSMGSNWRAYSYVLIIAEGEDLSGCISLLRDAFPYGNPAEVTHKRVSEKLSPCTKTVRLVWSVKNVMQYKWFEEELLGCHEASRDAIWSDASPTFDPIIHSSDRAKLNCPWMRYETVDIRKTFDDALVQCMNRPVLVVVCGNRNLIRTCWDNTARMRRMGKKFNMDYHIF</sequence>
<dbReference type="OrthoDB" id="17725at2759"/>
<reference evidence="9 10" key="1">
    <citation type="journal article" date="2018" name="Genome Biol. Evol.">
        <title>Multiple Roots of Fruiting Body Formation in Amoebozoa.</title>
        <authorList>
            <person name="Hillmann F."/>
            <person name="Forbes G."/>
            <person name="Novohradska S."/>
            <person name="Ferling I."/>
            <person name="Riege K."/>
            <person name="Groth M."/>
            <person name="Westermann M."/>
            <person name="Marz M."/>
            <person name="Spaller T."/>
            <person name="Winckler T."/>
            <person name="Schaap P."/>
            <person name="Glockner G."/>
        </authorList>
    </citation>
    <scope>NUCLEOTIDE SEQUENCE [LARGE SCALE GENOMIC DNA]</scope>
    <source>
        <strain evidence="9 10">Jena</strain>
    </source>
</reference>
<dbReference type="PANTHER" id="PTHR11972:SF192">
    <property type="entry name" value="FERRIC REDUCTASE TRANSMEMBRANE COMPONENT 1-RELATED"/>
    <property type="match status" value="1"/>
</dbReference>
<feature type="transmembrane region" description="Helical" evidence="7">
    <location>
        <begin position="59"/>
        <end position="82"/>
    </location>
</feature>
<keyword evidence="2 7" id="KW-0812">Transmembrane</keyword>
<dbReference type="STRING" id="1890364.A0A2P6NR40"/>
<evidence type="ECO:0000256" key="4">
    <source>
        <dbReference type="ARBA" id="ARBA00023002"/>
    </source>
</evidence>
<comment type="caution">
    <text evidence="9">The sequence shown here is derived from an EMBL/GenBank/DDBJ whole genome shotgun (WGS) entry which is preliminary data.</text>
</comment>
<keyword evidence="10" id="KW-1185">Reference proteome</keyword>
<keyword evidence="4" id="KW-0560">Oxidoreductase</keyword>
<evidence type="ECO:0000256" key="1">
    <source>
        <dbReference type="ARBA" id="ARBA00004141"/>
    </source>
</evidence>